<evidence type="ECO:0000313" key="5">
    <source>
        <dbReference type="EMBL" id="RQW76445.1"/>
    </source>
</evidence>
<dbReference type="OrthoDB" id="2375606at2"/>
<sequence>MTNRTLSISEVLRFANHDFLNQLQLIKMNLDLGRVEESKKLIEQISEQCKANSNLNKLALSKTVEWFQTVRWRFPAIEIEINSKVNSPVEEEVDELIADYLEKTIIHVYDHLDPFMEQHLLIEISTDKEYLQLTFELKGQWDTESFQQPTLDRIAVETIVQTNNFWKYVLTFEQE</sequence>
<keyword evidence="2" id="KW-0808">Transferase</keyword>
<feature type="domain" description="SpoOB alpha-helical" evidence="4">
    <location>
        <begin position="5"/>
        <end position="58"/>
    </location>
</feature>
<dbReference type="InterPro" id="IPR039506">
    <property type="entry name" value="SPOB_a"/>
</dbReference>
<reference evidence="5 6" key="1">
    <citation type="journal article" date="2013" name="J. Microbiol.">
        <title>Lysinibacillus chungkukjangi sp. nov., isolated from Chungkukjang, Korean fermented soybean food.</title>
        <authorList>
            <person name="Kim S.J."/>
            <person name="Jang Y.H."/>
            <person name="Hamada M."/>
            <person name="Ahn J.H."/>
            <person name="Weon H.Y."/>
            <person name="Suzuki K."/>
            <person name="Whang K.S."/>
            <person name="Kwon S.W."/>
        </authorList>
    </citation>
    <scope>NUCLEOTIDE SEQUENCE [LARGE SCALE GENOMIC DNA]</scope>
    <source>
        <strain evidence="5 6">MCCC 1A12701</strain>
    </source>
</reference>
<evidence type="ECO:0000256" key="3">
    <source>
        <dbReference type="ARBA" id="ARBA00022777"/>
    </source>
</evidence>
<keyword evidence="3" id="KW-0418">Kinase</keyword>
<evidence type="ECO:0000256" key="2">
    <source>
        <dbReference type="ARBA" id="ARBA00022679"/>
    </source>
</evidence>
<keyword evidence="6" id="KW-1185">Reference proteome</keyword>
<dbReference type="GO" id="GO:0000155">
    <property type="term" value="F:phosphorelay sensor kinase activity"/>
    <property type="evidence" value="ECO:0007669"/>
    <property type="project" value="InterPro"/>
</dbReference>
<proteinExistence type="predicted"/>
<dbReference type="Gene3D" id="1.10.287.130">
    <property type="match status" value="1"/>
</dbReference>
<evidence type="ECO:0000313" key="6">
    <source>
        <dbReference type="Proteomes" id="UP000274033"/>
    </source>
</evidence>
<protein>
    <submittedName>
        <fullName evidence="5">Sporulation protein</fullName>
    </submittedName>
</protein>
<evidence type="ECO:0000256" key="1">
    <source>
        <dbReference type="ARBA" id="ARBA00022553"/>
    </source>
</evidence>
<organism evidence="5 6">
    <name type="scientific">Lysinibacillus composti</name>
    <dbReference type="NCBI Taxonomy" id="720633"/>
    <lineage>
        <taxon>Bacteria</taxon>
        <taxon>Bacillati</taxon>
        <taxon>Bacillota</taxon>
        <taxon>Bacilli</taxon>
        <taxon>Bacillales</taxon>
        <taxon>Bacillaceae</taxon>
        <taxon>Lysinibacillus</taxon>
    </lineage>
</organism>
<comment type="caution">
    <text evidence="5">The sequence shown here is derived from an EMBL/GenBank/DDBJ whole genome shotgun (WGS) entry which is preliminary data.</text>
</comment>
<dbReference type="SUPFAM" id="SSF55890">
    <property type="entry name" value="Sporulation response regulatory protein Spo0B"/>
    <property type="match status" value="1"/>
</dbReference>
<gene>
    <name evidence="5" type="ORF">EBB45_02530</name>
</gene>
<dbReference type="InterPro" id="IPR037100">
    <property type="entry name" value="Spo0B_C_sf"/>
</dbReference>
<name>A0A3N9UKS9_9BACI</name>
<dbReference type="AlphaFoldDB" id="A0A3N9UKS9"/>
<dbReference type="Proteomes" id="UP000274033">
    <property type="component" value="Unassembled WGS sequence"/>
</dbReference>
<dbReference type="Gene3D" id="3.30.565.30">
    <property type="entry name" value="Sporulation initiation phosphotransferase B (SpoOB), C-terminal domain"/>
    <property type="match status" value="1"/>
</dbReference>
<keyword evidence="1" id="KW-0597">Phosphoprotein</keyword>
<dbReference type="InterPro" id="IPR016120">
    <property type="entry name" value="Sig_transdc_His_kin_SpoOB"/>
</dbReference>
<evidence type="ECO:0000259" key="4">
    <source>
        <dbReference type="Pfam" id="PF14689"/>
    </source>
</evidence>
<accession>A0A3N9UKS9</accession>
<dbReference type="EMBL" id="RRCT01000001">
    <property type="protein sequence ID" value="RQW76445.1"/>
    <property type="molecule type" value="Genomic_DNA"/>
</dbReference>
<dbReference type="Pfam" id="PF14689">
    <property type="entry name" value="SPOB_a"/>
    <property type="match status" value="1"/>
</dbReference>